<dbReference type="GO" id="GO:0016705">
    <property type="term" value="F:oxidoreductase activity, acting on paired donors, with incorporation or reduction of molecular oxygen"/>
    <property type="evidence" value="ECO:0007669"/>
    <property type="project" value="InterPro"/>
</dbReference>
<gene>
    <name evidence="11" type="ORF">AT9943_LOCUS3287</name>
</gene>
<dbReference type="Gene3D" id="1.10.630.10">
    <property type="entry name" value="Cytochrome P450"/>
    <property type="match status" value="1"/>
</dbReference>
<comment type="cofactor">
    <cofactor evidence="1 8">
        <name>heme</name>
        <dbReference type="ChEBI" id="CHEBI:30413"/>
    </cofactor>
</comment>
<evidence type="ECO:0000256" key="9">
    <source>
        <dbReference type="RuleBase" id="RU000461"/>
    </source>
</evidence>
<dbReference type="AlphaFoldDB" id="A0A7G2E0H6"/>
<evidence type="ECO:0000313" key="12">
    <source>
        <dbReference type="Proteomes" id="UP000516314"/>
    </source>
</evidence>
<accession>A0A7G2E0H6</accession>
<keyword evidence="4 8" id="KW-0479">Metal-binding</keyword>
<feature type="transmembrane region" description="Helical" evidence="10">
    <location>
        <begin position="168"/>
        <end position="189"/>
    </location>
</feature>
<evidence type="ECO:0000256" key="1">
    <source>
        <dbReference type="ARBA" id="ARBA00001971"/>
    </source>
</evidence>
<dbReference type="InterPro" id="IPR017972">
    <property type="entry name" value="Cyt_P450_CS"/>
</dbReference>
<organism evidence="11 12">
    <name type="scientific">Arabidopsis thaliana</name>
    <name type="common">Mouse-ear cress</name>
    <dbReference type="NCBI Taxonomy" id="3702"/>
    <lineage>
        <taxon>Eukaryota</taxon>
        <taxon>Viridiplantae</taxon>
        <taxon>Streptophyta</taxon>
        <taxon>Embryophyta</taxon>
        <taxon>Tracheophyta</taxon>
        <taxon>Spermatophyta</taxon>
        <taxon>Magnoliopsida</taxon>
        <taxon>eudicotyledons</taxon>
        <taxon>Gunneridae</taxon>
        <taxon>Pentapetalae</taxon>
        <taxon>rosids</taxon>
        <taxon>malvids</taxon>
        <taxon>Brassicales</taxon>
        <taxon>Brassicaceae</taxon>
        <taxon>Camelineae</taxon>
        <taxon>Arabidopsis</taxon>
    </lineage>
</organism>
<feature type="transmembrane region" description="Helical" evidence="10">
    <location>
        <begin position="39"/>
        <end position="59"/>
    </location>
</feature>
<evidence type="ECO:0000256" key="6">
    <source>
        <dbReference type="ARBA" id="ARBA00023004"/>
    </source>
</evidence>
<keyword evidence="3 8" id="KW-0349">Heme</keyword>
<keyword evidence="10" id="KW-0472">Membrane</keyword>
<evidence type="ECO:0000256" key="10">
    <source>
        <dbReference type="SAM" id="Phobius"/>
    </source>
</evidence>
<dbReference type="InterPro" id="IPR036396">
    <property type="entry name" value="Cyt_P450_sf"/>
</dbReference>
<dbReference type="PRINTS" id="PR00463">
    <property type="entry name" value="EP450I"/>
</dbReference>
<dbReference type="InterPro" id="IPR002401">
    <property type="entry name" value="Cyt_P450_E_grp-I"/>
</dbReference>
<dbReference type="GO" id="GO:0020037">
    <property type="term" value="F:heme binding"/>
    <property type="evidence" value="ECO:0007669"/>
    <property type="project" value="InterPro"/>
</dbReference>
<feature type="transmembrane region" description="Helical" evidence="10">
    <location>
        <begin position="201"/>
        <end position="223"/>
    </location>
</feature>
<dbReference type="Pfam" id="PF09767">
    <property type="entry name" value="DUF2053"/>
    <property type="match status" value="1"/>
</dbReference>
<feature type="transmembrane region" description="Helical" evidence="10">
    <location>
        <begin position="104"/>
        <end position="124"/>
    </location>
</feature>
<keyword evidence="5 9" id="KW-0560">Oxidoreductase</keyword>
<evidence type="ECO:0000313" key="11">
    <source>
        <dbReference type="EMBL" id="CAD5314871.1"/>
    </source>
</evidence>
<dbReference type="SUPFAM" id="SSF48264">
    <property type="entry name" value="Cytochrome P450"/>
    <property type="match status" value="1"/>
</dbReference>
<dbReference type="CDD" id="cd11064">
    <property type="entry name" value="CYP86A"/>
    <property type="match status" value="1"/>
</dbReference>
<dbReference type="PRINTS" id="PR00385">
    <property type="entry name" value="P450"/>
</dbReference>
<evidence type="ECO:0000256" key="8">
    <source>
        <dbReference type="PIRSR" id="PIRSR602401-1"/>
    </source>
</evidence>
<keyword evidence="7 9" id="KW-0503">Monooxygenase</keyword>
<proteinExistence type="inferred from homology"/>
<keyword evidence="10" id="KW-1133">Transmembrane helix</keyword>
<keyword evidence="6 8" id="KW-0408">Iron</keyword>
<feature type="transmembrane region" description="Helical" evidence="10">
    <location>
        <begin position="144"/>
        <end position="161"/>
    </location>
</feature>
<protein>
    <submittedName>
        <fullName evidence="11">(thale cress) hypothetical protein</fullName>
    </submittedName>
</protein>
<dbReference type="PROSITE" id="PS00086">
    <property type="entry name" value="CYTOCHROME_P450"/>
    <property type="match status" value="1"/>
</dbReference>
<dbReference type="GO" id="GO:0004497">
    <property type="term" value="F:monooxygenase activity"/>
    <property type="evidence" value="ECO:0007669"/>
    <property type="project" value="UniProtKB-KW"/>
</dbReference>
<comment type="similarity">
    <text evidence="2 9">Belongs to the cytochrome P450 family.</text>
</comment>
<dbReference type="Proteomes" id="UP000516314">
    <property type="component" value="Chromosome 1"/>
</dbReference>
<keyword evidence="10" id="KW-0812">Transmembrane</keyword>
<evidence type="ECO:0000256" key="7">
    <source>
        <dbReference type="ARBA" id="ARBA00023033"/>
    </source>
</evidence>
<dbReference type="Pfam" id="PF00067">
    <property type="entry name" value="p450"/>
    <property type="match status" value="1"/>
</dbReference>
<dbReference type="InterPro" id="IPR019164">
    <property type="entry name" value="TMEM147"/>
</dbReference>
<evidence type="ECO:0000256" key="2">
    <source>
        <dbReference type="ARBA" id="ARBA00010617"/>
    </source>
</evidence>
<feature type="transmembrane region" description="Helical" evidence="10">
    <location>
        <begin position="71"/>
        <end position="92"/>
    </location>
</feature>
<sequence length="680" mass="77293">MTLFHFFNCAILTFGPHAVYYSATPLSEYDTLGTSVKAAVVYLATALVKLVCLATFLQVSETEVFDPYQEALKAMIGFIDVAGLYYALAQLTHRNISQNHKFQAVGLGWAFADSVLHRLAPLWVGARGLEFTWDYVLQGLEANANLVFTISLAALGSLMWLRKNKPKSLIPIIYTCAVIIATMPSITSYLKRVNGWHFPKIVGFELATSLVMAFISCQLFILCQRPSLYLLIKKTHQSYPWNWPVLGMLPGILLRLQRIYDYSVEFLENSNMTFQFKGPWFVGMDILATADPTNIHYIMSSNFSNYIKGPIFHEIFEAFGDGIINTDAELWRGWRNASQLIFNHQRFMFDITFIFLTGTDPRSLSIEMPEIEFAKALDDVGDVIVYRHITPRFVWKLQKWIGIGTEKKMSKANATLDRVCEKLIAAKREELRSQGIIDNANGDSEDLLTSHIMLDATKYELLNPNDDKFLRDFTVSFMAAGRDSTSSALTWFFWNLTENPNVLSKILQEINTNLPRTGSDQDMSSYLNKLVYLHGALNESMRLYPPIPFERKSPLKDDVLPSGHKVKSNLNIMIFIYAMGRMKTIWGEDAMEFKPERWISETGGLRHEPSYKFFSFNAGPRTCLGKNLAMNLMKTVIVEILQNYEIKIVSGQKIEAKPGLVLHMKHGLKVTMTMKCSSLE</sequence>
<dbReference type="InterPro" id="IPR001128">
    <property type="entry name" value="Cyt_P450"/>
</dbReference>
<evidence type="ECO:0000256" key="3">
    <source>
        <dbReference type="ARBA" id="ARBA00022617"/>
    </source>
</evidence>
<name>A0A7G2E0H6_ARATH</name>
<evidence type="ECO:0000256" key="4">
    <source>
        <dbReference type="ARBA" id="ARBA00022723"/>
    </source>
</evidence>
<dbReference type="GO" id="GO:0006629">
    <property type="term" value="P:lipid metabolic process"/>
    <property type="evidence" value="ECO:0007669"/>
    <property type="project" value="UniProtKB-ARBA"/>
</dbReference>
<evidence type="ECO:0000256" key="5">
    <source>
        <dbReference type="ARBA" id="ARBA00023002"/>
    </source>
</evidence>
<dbReference type="GO" id="GO:0005506">
    <property type="term" value="F:iron ion binding"/>
    <property type="evidence" value="ECO:0007669"/>
    <property type="project" value="InterPro"/>
</dbReference>
<reference evidence="11 12" key="1">
    <citation type="submission" date="2020-09" db="EMBL/GenBank/DDBJ databases">
        <authorList>
            <person name="Ashkenazy H."/>
        </authorList>
    </citation>
    <scope>NUCLEOTIDE SEQUENCE [LARGE SCALE GENOMIC DNA]</scope>
    <source>
        <strain evidence="12">cv. Cdm-0</strain>
    </source>
</reference>
<feature type="binding site" description="axial binding residue" evidence="8">
    <location>
        <position position="623"/>
    </location>
    <ligand>
        <name>heme</name>
        <dbReference type="ChEBI" id="CHEBI:30413"/>
    </ligand>
    <ligandPart>
        <name>Fe</name>
        <dbReference type="ChEBI" id="CHEBI:18248"/>
    </ligandPart>
</feature>
<dbReference type="EMBL" id="LR881466">
    <property type="protein sequence ID" value="CAD5314871.1"/>
    <property type="molecule type" value="Genomic_DNA"/>
</dbReference>
<dbReference type="PANTHER" id="PTHR24296">
    <property type="entry name" value="CYTOCHROME P450"/>
    <property type="match status" value="1"/>
</dbReference>